<comment type="caution">
    <text evidence="3">The sequence shown here is derived from an EMBL/GenBank/DDBJ whole genome shotgun (WGS) entry which is preliminary data.</text>
</comment>
<organism evidence="3 4">
    <name type="scientific">Hymenoscyphus albidus</name>
    <dbReference type="NCBI Taxonomy" id="595503"/>
    <lineage>
        <taxon>Eukaryota</taxon>
        <taxon>Fungi</taxon>
        <taxon>Dikarya</taxon>
        <taxon>Ascomycota</taxon>
        <taxon>Pezizomycotina</taxon>
        <taxon>Leotiomycetes</taxon>
        <taxon>Helotiales</taxon>
        <taxon>Helotiaceae</taxon>
        <taxon>Hymenoscyphus</taxon>
    </lineage>
</organism>
<dbReference type="InterPro" id="IPR045851">
    <property type="entry name" value="AMP-bd_C_sf"/>
</dbReference>
<dbReference type="SUPFAM" id="SSF56801">
    <property type="entry name" value="Acetyl-CoA synthetase-like"/>
    <property type="match status" value="1"/>
</dbReference>
<proteinExistence type="predicted"/>
<name>A0A9N9M4U5_9HELO</name>
<dbReference type="PROSITE" id="PS00455">
    <property type="entry name" value="AMP_BINDING"/>
    <property type="match status" value="1"/>
</dbReference>
<dbReference type="CDD" id="cd05911">
    <property type="entry name" value="Firefly_Luc_like"/>
    <property type="match status" value="1"/>
</dbReference>
<dbReference type="Pfam" id="PF13193">
    <property type="entry name" value="AMP-binding_C"/>
    <property type="match status" value="1"/>
</dbReference>
<evidence type="ECO:0000259" key="1">
    <source>
        <dbReference type="Pfam" id="PF00501"/>
    </source>
</evidence>
<dbReference type="InterPro" id="IPR020845">
    <property type="entry name" value="AMP-binding_CS"/>
</dbReference>
<dbReference type="PANTHER" id="PTHR24096">
    <property type="entry name" value="LONG-CHAIN-FATTY-ACID--COA LIGASE"/>
    <property type="match status" value="1"/>
</dbReference>
<dbReference type="PANTHER" id="PTHR24096:SF194">
    <property type="entry name" value="AMP-DEPENDENT SYNTHETASE_LIGASE DOMAIN-CONTAINING PROTEIN"/>
    <property type="match status" value="1"/>
</dbReference>
<evidence type="ECO:0000259" key="2">
    <source>
        <dbReference type="Pfam" id="PF13193"/>
    </source>
</evidence>
<feature type="domain" description="AMP-binding enzyme C-terminal" evidence="2">
    <location>
        <begin position="453"/>
        <end position="530"/>
    </location>
</feature>
<keyword evidence="4" id="KW-1185">Reference proteome</keyword>
<reference evidence="3" key="1">
    <citation type="submission" date="2021-07" db="EMBL/GenBank/DDBJ databases">
        <authorList>
            <person name="Durling M."/>
        </authorList>
    </citation>
    <scope>NUCLEOTIDE SEQUENCE</scope>
</reference>
<gene>
    <name evidence="3" type="ORF">HYALB_00006248</name>
</gene>
<dbReference type="Gene3D" id="3.30.300.30">
    <property type="match status" value="1"/>
</dbReference>
<dbReference type="InterPro" id="IPR000873">
    <property type="entry name" value="AMP-dep_synth/lig_dom"/>
</dbReference>
<dbReference type="Pfam" id="PF00501">
    <property type="entry name" value="AMP-binding"/>
    <property type="match status" value="1"/>
</dbReference>
<dbReference type="InterPro" id="IPR042099">
    <property type="entry name" value="ANL_N_sf"/>
</dbReference>
<dbReference type="Proteomes" id="UP000701801">
    <property type="component" value="Unassembled WGS sequence"/>
</dbReference>
<evidence type="ECO:0000313" key="4">
    <source>
        <dbReference type="Proteomes" id="UP000701801"/>
    </source>
</evidence>
<protein>
    <recommendedName>
        <fullName evidence="5">4-coumarate-CoA ligase</fullName>
    </recommendedName>
</protein>
<dbReference type="OrthoDB" id="6509636at2759"/>
<dbReference type="AlphaFoldDB" id="A0A9N9M4U5"/>
<feature type="domain" description="AMP-dependent synthetase/ligase" evidence="1">
    <location>
        <begin position="39"/>
        <end position="402"/>
    </location>
</feature>
<sequence>MPYHSPFPDLDIPKFDILTYLFPPGESPSTTPIWIDSKDTSISLSPAQLLQWVKRLAVGLDKTGIKKGDVVMIYTPNHTFVPAAYLGIVGAGYAFSGANPVYTLPEMAHQINDTGAQIILAHPSMIETAVAAAKQVGLSPSRIFQFSDVENPPVEGILDWRALIGSPSEGEKYTWPRLSAQQSINTVATINYSSGTTGLPKGVCVSHHNIIANVEQSCFTKYHGKPFTRETAPPERWIGFLPLYHAYGQLYTILMAVKLNVPVYIMKQFIYTDFLQCIQDRRITHLHVAPPILVMLSKRPETVNYDLSSVTDVLCGAAPLSKNLQNDVSRRFKMQINQGWGMTEVTCGAIGVVGGVNDDSGSVGQLLANTECKLLDDEGREVKLGEAGEMYIRGPQVCLRYWKNDVATKESISEDRWLRTGDVAICDERGYFWIVDRKKELIKVNALQVAPAELEAVLLSHPQIADAAVVGITLHNEEWPRAYVAIQEEAKGKVTPAEIQEWIKPRVAKHKWLVGGVTFVEEVPKLASGKIQRKVMREWAKADAEVLERVVRARF</sequence>
<accession>A0A9N9M4U5</accession>
<dbReference type="EMBL" id="CAJVRM010000751">
    <property type="protein sequence ID" value="CAG8984144.1"/>
    <property type="molecule type" value="Genomic_DNA"/>
</dbReference>
<evidence type="ECO:0000313" key="3">
    <source>
        <dbReference type="EMBL" id="CAG8984144.1"/>
    </source>
</evidence>
<dbReference type="InterPro" id="IPR025110">
    <property type="entry name" value="AMP-bd_C"/>
</dbReference>
<dbReference type="GO" id="GO:0016405">
    <property type="term" value="F:CoA-ligase activity"/>
    <property type="evidence" value="ECO:0007669"/>
    <property type="project" value="TreeGrafter"/>
</dbReference>
<evidence type="ECO:0008006" key="5">
    <source>
        <dbReference type="Google" id="ProtNLM"/>
    </source>
</evidence>
<dbReference type="Gene3D" id="3.40.50.12780">
    <property type="entry name" value="N-terminal domain of ligase-like"/>
    <property type="match status" value="1"/>
</dbReference>